<keyword evidence="2" id="KW-1185">Reference proteome</keyword>
<reference evidence="1" key="1">
    <citation type="journal article" date="2014" name="Int. J. Syst. Evol. Microbiol.">
        <title>Complete genome sequence of Corynebacterium casei LMG S-19264T (=DSM 44701T), isolated from a smear-ripened cheese.</title>
        <authorList>
            <consortium name="US DOE Joint Genome Institute (JGI-PGF)"/>
            <person name="Walter F."/>
            <person name="Albersmeier A."/>
            <person name="Kalinowski J."/>
            <person name="Ruckert C."/>
        </authorList>
    </citation>
    <scope>NUCLEOTIDE SEQUENCE</scope>
    <source>
        <strain evidence="1">JCM 4714</strain>
    </source>
</reference>
<dbReference type="AlphaFoldDB" id="A0A918INI1"/>
<dbReference type="Proteomes" id="UP000655443">
    <property type="component" value="Unassembled WGS sequence"/>
</dbReference>
<dbReference type="EMBL" id="BMVG01000089">
    <property type="protein sequence ID" value="GGW24294.1"/>
    <property type="molecule type" value="Genomic_DNA"/>
</dbReference>
<evidence type="ECO:0000313" key="2">
    <source>
        <dbReference type="Proteomes" id="UP000655443"/>
    </source>
</evidence>
<protein>
    <submittedName>
        <fullName evidence="1">Uncharacterized protein</fullName>
    </submittedName>
</protein>
<organism evidence="1 2">
    <name type="scientific">Streptomyces alanosinicus</name>
    <dbReference type="NCBI Taxonomy" id="68171"/>
    <lineage>
        <taxon>Bacteria</taxon>
        <taxon>Bacillati</taxon>
        <taxon>Actinomycetota</taxon>
        <taxon>Actinomycetes</taxon>
        <taxon>Kitasatosporales</taxon>
        <taxon>Streptomycetaceae</taxon>
        <taxon>Streptomyces</taxon>
    </lineage>
</organism>
<sequence length="222" mass="24458">MCRFDSARDRTRPQEGERVKNRFAGGCTRCSVLVMPDGGFLRKNDEGWEAWCVTCQSLDELAESEDFDPENLMLPTVPPSGSATTLDLRVLGMTRACWKCGENTLCLIGLYPNRPARGYVGLHTTDNEKTMELCQLLAEREGRAELAAGVKSRYSRTMRERQLANGCRRCDALQGNFPVHEEALGRVASGGVDGLDTLFVASCPVLEWQAVIYDFGGGVIAI</sequence>
<accession>A0A918INI1</accession>
<evidence type="ECO:0000313" key="1">
    <source>
        <dbReference type="EMBL" id="GGW24294.1"/>
    </source>
</evidence>
<comment type="caution">
    <text evidence="1">The sequence shown here is derived from an EMBL/GenBank/DDBJ whole genome shotgun (WGS) entry which is preliminary data.</text>
</comment>
<reference evidence="1" key="2">
    <citation type="submission" date="2020-09" db="EMBL/GenBank/DDBJ databases">
        <authorList>
            <person name="Sun Q."/>
            <person name="Ohkuma M."/>
        </authorList>
    </citation>
    <scope>NUCLEOTIDE SEQUENCE</scope>
    <source>
        <strain evidence="1">JCM 4714</strain>
    </source>
</reference>
<name>A0A918INI1_9ACTN</name>
<proteinExistence type="predicted"/>
<gene>
    <name evidence="1" type="ORF">GCM10010339_94120</name>
</gene>